<dbReference type="EMBL" id="JAPOHD010000029">
    <property type="protein sequence ID" value="MCY1721707.1"/>
    <property type="molecule type" value="Genomic_DNA"/>
</dbReference>
<gene>
    <name evidence="2" type="ORF">OU798_15235</name>
</gene>
<feature type="chain" id="PRO_5040927181" evidence="1">
    <location>
        <begin position="20"/>
        <end position="234"/>
    </location>
</feature>
<dbReference type="GO" id="GO:0009279">
    <property type="term" value="C:cell outer membrane"/>
    <property type="evidence" value="ECO:0007669"/>
    <property type="project" value="InterPro"/>
</dbReference>
<dbReference type="Proteomes" id="UP001145087">
    <property type="component" value="Unassembled WGS sequence"/>
</dbReference>
<dbReference type="RefSeq" id="WP_343334035.1">
    <property type="nucleotide sequence ID" value="NZ_JAPOHD010000029.1"/>
</dbReference>
<dbReference type="InterPro" id="IPR036777">
    <property type="entry name" value="Channel_Tsx-like_sf"/>
</dbReference>
<dbReference type="Pfam" id="PF16412">
    <property type="entry name" value="DUF5020"/>
    <property type="match status" value="1"/>
</dbReference>
<name>A0A9X3J776_9BACT</name>
<evidence type="ECO:0000313" key="3">
    <source>
        <dbReference type="Proteomes" id="UP001145087"/>
    </source>
</evidence>
<dbReference type="SUPFAM" id="SSF111364">
    <property type="entry name" value="Tsx-like channel"/>
    <property type="match status" value="1"/>
</dbReference>
<accession>A0A9X3J776</accession>
<protein>
    <submittedName>
        <fullName evidence="2">DUF5020 family protein</fullName>
    </submittedName>
</protein>
<evidence type="ECO:0000256" key="1">
    <source>
        <dbReference type="SAM" id="SignalP"/>
    </source>
</evidence>
<reference evidence="2" key="1">
    <citation type="submission" date="2022-11" db="EMBL/GenBank/DDBJ databases">
        <title>Marilongibacter aestuarii gen. nov., sp. nov., isolated from tidal flat sediment.</title>
        <authorList>
            <person name="Jiayan W."/>
        </authorList>
    </citation>
    <scope>NUCLEOTIDE SEQUENCE</scope>
    <source>
        <strain evidence="2">Z1-6</strain>
    </source>
</reference>
<keyword evidence="1" id="KW-0732">Signal</keyword>
<comment type="caution">
    <text evidence="2">The sequence shown here is derived from an EMBL/GenBank/DDBJ whole genome shotgun (WGS) entry which is preliminary data.</text>
</comment>
<proteinExistence type="predicted"/>
<keyword evidence="3" id="KW-1185">Reference proteome</keyword>
<dbReference type="AlphaFoldDB" id="A0A9X3J776"/>
<evidence type="ECO:0000313" key="2">
    <source>
        <dbReference type="EMBL" id="MCY1721707.1"/>
    </source>
</evidence>
<feature type="signal peptide" evidence="1">
    <location>
        <begin position="1"/>
        <end position="19"/>
    </location>
</feature>
<sequence>MKRVLLLFLFIGFVASLSAQNVQLHYDMGKDRKLLTSTVEMFKPDKYGSTFFFIDMDYSSDPRNVDNGISLAYWEIARAFKWNENQKFMPRVEYNGGVLKLNGEDTPFIPIENCYLAGVERTWASADFSKIFTLQANYKNIKGKLEDGDKNQNSFQVTAVWTIQMLEGKMTFTGFADFWKEEMFWGTDYRFLSEPQLWYNPCKNFSVGTEVEFSNNFVGDEFAVKPTLGVKYTF</sequence>
<organism evidence="2 3">
    <name type="scientific">Draconibacterium aestuarii</name>
    <dbReference type="NCBI Taxonomy" id="2998507"/>
    <lineage>
        <taxon>Bacteria</taxon>
        <taxon>Pseudomonadati</taxon>
        <taxon>Bacteroidota</taxon>
        <taxon>Bacteroidia</taxon>
        <taxon>Marinilabiliales</taxon>
        <taxon>Prolixibacteraceae</taxon>
        <taxon>Draconibacterium</taxon>
    </lineage>
</organism>
<dbReference type="Gene3D" id="2.40.230.20">
    <property type="entry name" value="Nucleoside-specific channel-forming protein, Tsx-like"/>
    <property type="match status" value="1"/>
</dbReference>